<keyword evidence="1" id="KW-0732">Signal</keyword>
<dbReference type="AlphaFoldDB" id="A0A6I6MQ56"/>
<sequence length="106" mass="10971">MLNLMLQLQMLLAALSAFLPLAPDDSRERAAEVLNVVAKALSVGGSIATNLDDLAVKLAAIRAEVEAMAQAGRNVSPEELDAAMARVRTASAAFRAALEIAEAGAP</sequence>
<gene>
    <name evidence="2" type="ORF">DSM104635_02388</name>
</gene>
<accession>A0A6I6MQ56</accession>
<organism evidence="2 3">
    <name type="scientific">Terricaulis silvestris</name>
    <dbReference type="NCBI Taxonomy" id="2686094"/>
    <lineage>
        <taxon>Bacteria</taxon>
        <taxon>Pseudomonadati</taxon>
        <taxon>Pseudomonadota</taxon>
        <taxon>Alphaproteobacteria</taxon>
        <taxon>Caulobacterales</taxon>
        <taxon>Caulobacteraceae</taxon>
        <taxon>Terricaulis</taxon>
    </lineage>
</organism>
<feature type="chain" id="PRO_5026140041" evidence="1">
    <location>
        <begin position="23"/>
        <end position="106"/>
    </location>
</feature>
<reference evidence="3" key="1">
    <citation type="submission" date="2019-12" db="EMBL/GenBank/DDBJ databases">
        <title>Complete genome of Terracaulis silvestris 0127_4.</title>
        <authorList>
            <person name="Vieira S."/>
            <person name="Riedel T."/>
            <person name="Sproer C."/>
            <person name="Pascual J."/>
            <person name="Boedeker C."/>
            <person name="Overmann J."/>
        </authorList>
    </citation>
    <scope>NUCLEOTIDE SEQUENCE [LARGE SCALE GENOMIC DNA]</scope>
    <source>
        <strain evidence="3">0127_4</strain>
    </source>
</reference>
<evidence type="ECO:0000313" key="2">
    <source>
        <dbReference type="EMBL" id="QGZ95538.1"/>
    </source>
</evidence>
<dbReference type="EMBL" id="CP047045">
    <property type="protein sequence ID" value="QGZ95538.1"/>
    <property type="molecule type" value="Genomic_DNA"/>
</dbReference>
<evidence type="ECO:0000256" key="1">
    <source>
        <dbReference type="SAM" id="SignalP"/>
    </source>
</evidence>
<dbReference type="RefSeq" id="WP_158766388.1">
    <property type="nucleotide sequence ID" value="NZ_CP047045.1"/>
</dbReference>
<dbReference type="Proteomes" id="UP000431269">
    <property type="component" value="Chromosome"/>
</dbReference>
<dbReference type="KEGG" id="tsv:DSM104635_02388"/>
<protein>
    <submittedName>
        <fullName evidence="2">Uncharacterized protein</fullName>
    </submittedName>
</protein>
<evidence type="ECO:0000313" key="3">
    <source>
        <dbReference type="Proteomes" id="UP000431269"/>
    </source>
</evidence>
<keyword evidence="3" id="KW-1185">Reference proteome</keyword>
<feature type="signal peptide" evidence="1">
    <location>
        <begin position="1"/>
        <end position="22"/>
    </location>
</feature>
<name>A0A6I6MQ56_9CAUL</name>
<proteinExistence type="predicted"/>